<accession>A0A0D9QS54</accession>
<reference evidence="1 2" key="1">
    <citation type="submission" date="2014-03" db="EMBL/GenBank/DDBJ databases">
        <title>The Genome Sequence of Plasmodium fragile nilgiri.</title>
        <authorList>
            <consortium name="The Broad Institute Genomics Platform"/>
            <consortium name="The Broad Institute Genome Sequencing Center for Infectious Disease"/>
            <person name="Neafsey D."/>
            <person name="Duraisingh M."/>
            <person name="Young S.K."/>
            <person name="Zeng Q."/>
            <person name="Gargeya S."/>
            <person name="Abouelleil A."/>
            <person name="Alvarado L."/>
            <person name="Chapman S.B."/>
            <person name="Gainer-Dewar J."/>
            <person name="Goldberg J."/>
            <person name="Griggs A."/>
            <person name="Gujja S."/>
            <person name="Hansen M."/>
            <person name="Howarth C."/>
            <person name="Imamovic A."/>
            <person name="Larimer J."/>
            <person name="Pearson M."/>
            <person name="Poon T.W."/>
            <person name="Priest M."/>
            <person name="Roberts A."/>
            <person name="Saif S."/>
            <person name="Shea T."/>
            <person name="Sykes S."/>
            <person name="Wortman J."/>
            <person name="Nusbaum C."/>
            <person name="Birren B."/>
        </authorList>
    </citation>
    <scope>NUCLEOTIDE SEQUENCE [LARGE SCALE GENOMIC DNA]</scope>
    <source>
        <strain evidence="2">nilgiri</strain>
    </source>
</reference>
<dbReference type="EMBL" id="KQ001650">
    <property type="protein sequence ID" value="KJP89597.1"/>
    <property type="molecule type" value="Genomic_DNA"/>
</dbReference>
<dbReference type="OrthoDB" id="391560at2759"/>
<evidence type="ECO:0008006" key="3">
    <source>
        <dbReference type="Google" id="ProtNLM"/>
    </source>
</evidence>
<protein>
    <recommendedName>
        <fullName evidence="3">RAP domain-containing protein</fullName>
    </recommendedName>
</protein>
<dbReference type="RefSeq" id="XP_012333875.1">
    <property type="nucleotide sequence ID" value="XM_012478452.1"/>
</dbReference>
<dbReference type="Proteomes" id="UP000054561">
    <property type="component" value="Unassembled WGS sequence"/>
</dbReference>
<sequence length="470" mass="54705">MKTFSITRSVFPTLQRRCNDVRAIRRGHYFSSMKDVNGLKNAILNYADSVEDLVQRRKEHEAKVKSIFEEHWGGYPREDEMVQLCMGSCEKDILNGEVRNIKSYVQDRHASGNNSEVGKGNEEEFLQMTKLLKILTICGIRVSPKVLLYYVLEAIKQLGGHLQQHMGDIIKQDAVTKRENYFRINSYYYDREKVHVPFMSLYKSLSNVLYSVSENRIDLVEAYEHMKDQVVQNYMNIEDVVRKAPAFLNISVFFFLINSYIYMGKNVKLKNVLADVLNPYVSAISEDEMNISSDDTFYLILALRLYFTSLSYNTDVLNQLNVYNKHFVSSILSFPNQSDGVYTDDNEKYVYITEFLNRQDKSVELKKVHIPPFSYPLTSLKNQTVYILDSDEHYYANEAVTLRSCVFWRYYLAAKHGFTLVRLCQKEDYSDLFTESKRDEVLHASLSNHYLYDCDELVRPPGKKQAQGNG</sequence>
<dbReference type="GeneID" id="24266122"/>
<keyword evidence="2" id="KW-1185">Reference proteome</keyword>
<dbReference type="VEuPathDB" id="PlasmoDB:AK88_00808"/>
<dbReference type="OMA" id="FWRYYLA"/>
<gene>
    <name evidence="1" type="ORF">AK88_00808</name>
</gene>
<evidence type="ECO:0000313" key="1">
    <source>
        <dbReference type="EMBL" id="KJP89597.1"/>
    </source>
</evidence>
<evidence type="ECO:0000313" key="2">
    <source>
        <dbReference type="Proteomes" id="UP000054561"/>
    </source>
</evidence>
<name>A0A0D9QS54_PLAFR</name>
<dbReference type="AlphaFoldDB" id="A0A0D9QS54"/>
<organism evidence="1 2">
    <name type="scientific">Plasmodium fragile</name>
    <dbReference type="NCBI Taxonomy" id="5857"/>
    <lineage>
        <taxon>Eukaryota</taxon>
        <taxon>Sar</taxon>
        <taxon>Alveolata</taxon>
        <taxon>Apicomplexa</taxon>
        <taxon>Aconoidasida</taxon>
        <taxon>Haemosporida</taxon>
        <taxon>Plasmodiidae</taxon>
        <taxon>Plasmodium</taxon>
        <taxon>Plasmodium (Plasmodium)</taxon>
    </lineage>
</organism>
<proteinExistence type="predicted"/>